<proteinExistence type="predicted"/>
<reference evidence="1" key="1">
    <citation type="submission" date="2023-04" db="EMBL/GenBank/DDBJ databases">
        <title>A chromosome-level genome assembly of the parasitoid wasp Eretmocerus hayati.</title>
        <authorList>
            <person name="Zhong Y."/>
            <person name="Liu S."/>
            <person name="Liu Y."/>
        </authorList>
    </citation>
    <scope>NUCLEOTIDE SEQUENCE</scope>
    <source>
        <strain evidence="1">ZJU_SS_LIU_2023</strain>
    </source>
</reference>
<evidence type="ECO:0000313" key="2">
    <source>
        <dbReference type="Proteomes" id="UP001239111"/>
    </source>
</evidence>
<name>A0ACC2PR38_9HYME</name>
<dbReference type="Proteomes" id="UP001239111">
    <property type="component" value="Chromosome 1"/>
</dbReference>
<gene>
    <name evidence="1" type="ORF">QAD02_021857</name>
</gene>
<dbReference type="EMBL" id="CM056741">
    <property type="protein sequence ID" value="KAJ8686064.1"/>
    <property type="molecule type" value="Genomic_DNA"/>
</dbReference>
<organism evidence="1 2">
    <name type="scientific">Eretmocerus hayati</name>
    <dbReference type="NCBI Taxonomy" id="131215"/>
    <lineage>
        <taxon>Eukaryota</taxon>
        <taxon>Metazoa</taxon>
        <taxon>Ecdysozoa</taxon>
        <taxon>Arthropoda</taxon>
        <taxon>Hexapoda</taxon>
        <taxon>Insecta</taxon>
        <taxon>Pterygota</taxon>
        <taxon>Neoptera</taxon>
        <taxon>Endopterygota</taxon>
        <taxon>Hymenoptera</taxon>
        <taxon>Apocrita</taxon>
        <taxon>Proctotrupomorpha</taxon>
        <taxon>Chalcidoidea</taxon>
        <taxon>Aphelinidae</taxon>
        <taxon>Aphelininae</taxon>
        <taxon>Eretmocerus</taxon>
    </lineage>
</organism>
<sequence>MDRTAEGILYQREKFLRISEAKLEEGVLIGPDIRQLMLDHTFDQKLVGIELKTWRSVEDVITNSLEHRNSENHKLLVDEMLVNFSIMGVNTSLKIHMMGSHLDFFPENLGAVID</sequence>
<keyword evidence="2" id="KW-1185">Reference proteome</keyword>
<comment type="caution">
    <text evidence="1">The sequence shown here is derived from an EMBL/GenBank/DDBJ whole genome shotgun (WGS) entry which is preliminary data.</text>
</comment>
<accession>A0ACC2PR38</accession>
<evidence type="ECO:0000313" key="1">
    <source>
        <dbReference type="EMBL" id="KAJ8686064.1"/>
    </source>
</evidence>
<protein>
    <submittedName>
        <fullName evidence="1">Uncharacterized protein</fullName>
    </submittedName>
</protein>